<dbReference type="AlphaFoldDB" id="A0A919SF41"/>
<dbReference type="RefSeq" id="WP_212997048.1">
    <property type="nucleotide sequence ID" value="NZ_BAAATW010000003.1"/>
</dbReference>
<protein>
    <submittedName>
        <fullName evidence="1">Uncharacterized protein</fullName>
    </submittedName>
</protein>
<proteinExistence type="predicted"/>
<comment type="caution">
    <text evidence="1">The sequence shown here is derived from an EMBL/GenBank/DDBJ whole genome shotgun (WGS) entry which is preliminary data.</text>
</comment>
<name>A0A919SF41_9ACTN</name>
<sequence length="64" mass="7405">MACGRDDETGRWWCRHYLDIHAGALWRLGLHPDQALSRIVSRPLPPSQVKKILAERLALEAWRS</sequence>
<organism evidence="1 2">
    <name type="scientific">Winogradskya consettensis</name>
    <dbReference type="NCBI Taxonomy" id="113560"/>
    <lineage>
        <taxon>Bacteria</taxon>
        <taxon>Bacillati</taxon>
        <taxon>Actinomycetota</taxon>
        <taxon>Actinomycetes</taxon>
        <taxon>Micromonosporales</taxon>
        <taxon>Micromonosporaceae</taxon>
        <taxon>Winogradskya</taxon>
    </lineage>
</organism>
<accession>A0A919SF41</accession>
<evidence type="ECO:0000313" key="1">
    <source>
        <dbReference type="EMBL" id="GIM70711.1"/>
    </source>
</evidence>
<evidence type="ECO:0000313" key="2">
    <source>
        <dbReference type="Proteomes" id="UP000680865"/>
    </source>
</evidence>
<dbReference type="Proteomes" id="UP000680865">
    <property type="component" value="Unassembled WGS sequence"/>
</dbReference>
<dbReference type="EMBL" id="BOQP01000008">
    <property type="protein sequence ID" value="GIM70711.1"/>
    <property type="molecule type" value="Genomic_DNA"/>
</dbReference>
<reference evidence="1" key="1">
    <citation type="submission" date="2021-03" db="EMBL/GenBank/DDBJ databases">
        <title>Whole genome shotgun sequence of Actinoplanes consettensis NBRC 14913.</title>
        <authorList>
            <person name="Komaki H."/>
            <person name="Tamura T."/>
        </authorList>
    </citation>
    <scope>NUCLEOTIDE SEQUENCE</scope>
    <source>
        <strain evidence="1">NBRC 14913</strain>
    </source>
</reference>
<gene>
    <name evidence="1" type="ORF">Aco04nite_21700</name>
</gene>
<keyword evidence="2" id="KW-1185">Reference proteome</keyword>